<evidence type="ECO:0000256" key="4">
    <source>
        <dbReference type="ARBA" id="ARBA00009386"/>
    </source>
</evidence>
<evidence type="ECO:0000256" key="6">
    <source>
        <dbReference type="ARBA" id="ARBA00022692"/>
    </source>
</evidence>
<gene>
    <name evidence="12" type="ORF">QBZ16_002777</name>
</gene>
<feature type="transmembrane region" description="Helical" evidence="11">
    <location>
        <begin position="32"/>
        <end position="58"/>
    </location>
</feature>
<proteinExistence type="inferred from homology"/>
<evidence type="ECO:0000313" key="12">
    <source>
        <dbReference type="EMBL" id="KAK2079087.1"/>
    </source>
</evidence>
<evidence type="ECO:0000313" key="13">
    <source>
        <dbReference type="Proteomes" id="UP001255856"/>
    </source>
</evidence>
<evidence type="ECO:0000256" key="1">
    <source>
        <dbReference type="ARBA" id="ARBA00002791"/>
    </source>
</evidence>
<keyword evidence="7" id="KW-0053">Apoptosis</keyword>
<keyword evidence="6 11" id="KW-0812">Transmembrane</keyword>
<reference evidence="12" key="1">
    <citation type="submission" date="2021-01" db="EMBL/GenBank/DDBJ databases">
        <authorList>
            <person name="Eckstrom K.M.E."/>
        </authorList>
    </citation>
    <scope>NUCLEOTIDE SEQUENCE</scope>
    <source>
        <strain evidence="12">UVCC 0001</strain>
    </source>
</reference>
<keyword evidence="8 11" id="KW-0256">Endoplasmic reticulum</keyword>
<dbReference type="PANTHER" id="PTHR10705">
    <property type="entry name" value="DOLICHYL-DIPHOSPHOOLIGOSACCHARIDE--PROTEIN GLYCOSYLTRANSFERASE SUBUNIT DAD1"/>
    <property type="match status" value="1"/>
</dbReference>
<accession>A0AAD9IMN5</accession>
<organism evidence="12 13">
    <name type="scientific">Prototheca wickerhamii</name>
    <dbReference type="NCBI Taxonomy" id="3111"/>
    <lineage>
        <taxon>Eukaryota</taxon>
        <taxon>Viridiplantae</taxon>
        <taxon>Chlorophyta</taxon>
        <taxon>core chlorophytes</taxon>
        <taxon>Trebouxiophyceae</taxon>
        <taxon>Chlorellales</taxon>
        <taxon>Chlorellaceae</taxon>
        <taxon>Prototheca</taxon>
    </lineage>
</organism>
<evidence type="ECO:0000256" key="9">
    <source>
        <dbReference type="ARBA" id="ARBA00022989"/>
    </source>
</evidence>
<evidence type="ECO:0000256" key="3">
    <source>
        <dbReference type="ARBA" id="ARBA00004922"/>
    </source>
</evidence>
<evidence type="ECO:0000256" key="8">
    <source>
        <dbReference type="ARBA" id="ARBA00022824"/>
    </source>
</evidence>
<comment type="subcellular location">
    <subcellularLocation>
        <location evidence="2 11">Endoplasmic reticulum membrane</location>
        <topology evidence="2 11">Multi-pass membrane protein</topology>
    </subcellularLocation>
</comment>
<dbReference type="Pfam" id="PF02109">
    <property type="entry name" value="DAD"/>
    <property type="match status" value="1"/>
</dbReference>
<evidence type="ECO:0000256" key="5">
    <source>
        <dbReference type="ARBA" id="ARBA00011157"/>
    </source>
</evidence>
<evidence type="ECO:0000256" key="2">
    <source>
        <dbReference type="ARBA" id="ARBA00004477"/>
    </source>
</evidence>
<dbReference type="GO" id="GO:0008250">
    <property type="term" value="C:oligosaccharyltransferase complex"/>
    <property type="evidence" value="ECO:0007669"/>
    <property type="project" value="InterPro"/>
</dbReference>
<name>A0AAD9IMN5_PROWI</name>
<comment type="caution">
    <text evidence="11">Lacks conserved residue(s) required for the propagation of feature annotation.</text>
</comment>
<keyword evidence="13" id="KW-1185">Reference proteome</keyword>
<comment type="function">
    <text evidence="1 11">Subunit of the oligosaccharyl transferase (OST) complex that catalyzes the initial transfer of a defined glycan (Glc(3)Man(9)GlcNAc(2) in eukaryotes) from the lipid carrier dolichol-pyrophosphate to an asparagine residue within an Asn-X-Ser/Thr consensus motif in nascent polypeptide chains, the first step in protein N-glycosylation. N-glycosylation occurs cotranslationally and the complex associates with the Sec61 complex at the channel-forming translocon complex that mediates protein translocation across the endoplasmic reticulum (ER). All subunits are required for a maximal enzyme activity.</text>
</comment>
<dbReference type="GO" id="GO:0006487">
    <property type="term" value="P:protein N-linked glycosylation"/>
    <property type="evidence" value="ECO:0007669"/>
    <property type="project" value="TreeGrafter"/>
</dbReference>
<dbReference type="EMBL" id="JASFZW010000003">
    <property type="protein sequence ID" value="KAK2079087.1"/>
    <property type="molecule type" value="Genomic_DNA"/>
</dbReference>
<dbReference type="InterPro" id="IPR003038">
    <property type="entry name" value="DAD/Ost2"/>
</dbReference>
<sequence length="99" mass="10800">MAVHGLASLGTLDQVIRTFHREYAKTPAKLKFVYCLLVGSFPFNAFLAGFFCSVGAFVLTVSLRMQIEAADASGKPEVAYRDYAIAMIILFLAALNYVG</sequence>
<comment type="subunit">
    <text evidence="5 11">Component of the oligosaccharyltransferase (OST) complex.</text>
</comment>
<evidence type="ECO:0000256" key="10">
    <source>
        <dbReference type="ARBA" id="ARBA00023136"/>
    </source>
</evidence>
<keyword evidence="10 11" id="KW-0472">Membrane</keyword>
<dbReference type="AlphaFoldDB" id="A0AAD9IMN5"/>
<keyword evidence="9 11" id="KW-1133">Transmembrane helix</keyword>
<protein>
    <recommendedName>
        <fullName evidence="11">Dolichyl-diphosphooligosaccharide--protein glycosyltransferase subunit DAD1</fullName>
        <shortName evidence="11">Oligosaccharyl transferase subunit DAD1</shortName>
    </recommendedName>
</protein>
<comment type="caution">
    <text evidence="12">The sequence shown here is derived from an EMBL/GenBank/DDBJ whole genome shotgun (WGS) entry which is preliminary data.</text>
</comment>
<feature type="transmembrane region" description="Helical" evidence="11">
    <location>
        <begin position="78"/>
        <end position="98"/>
    </location>
</feature>
<evidence type="ECO:0000256" key="11">
    <source>
        <dbReference type="RuleBase" id="RU361136"/>
    </source>
</evidence>
<comment type="similarity">
    <text evidence="4 11">Belongs to the DAD/OST2 family.</text>
</comment>
<comment type="pathway">
    <text evidence="3 11">Protein modification; protein glycosylation.</text>
</comment>
<dbReference type="Proteomes" id="UP001255856">
    <property type="component" value="Unassembled WGS sequence"/>
</dbReference>
<evidence type="ECO:0000256" key="7">
    <source>
        <dbReference type="ARBA" id="ARBA00022703"/>
    </source>
</evidence>
<dbReference type="PANTHER" id="PTHR10705:SF0">
    <property type="entry name" value="DOLICHYL-DIPHOSPHOOLIGOSACCHARIDE--PROTEIN GLYCOSYLTRANSFERASE SUBUNIT DAD1"/>
    <property type="match status" value="1"/>
</dbReference>